<dbReference type="RefSeq" id="XP_040696387.1">
    <property type="nucleotide sequence ID" value="XM_040849286.1"/>
</dbReference>
<evidence type="ECO:0000256" key="1">
    <source>
        <dbReference type="SAM" id="Phobius"/>
    </source>
</evidence>
<evidence type="ECO:0000313" key="3">
    <source>
        <dbReference type="Proteomes" id="UP000184356"/>
    </source>
</evidence>
<gene>
    <name evidence="2" type="ORF">ASPSYDRAFT_568848</name>
</gene>
<reference evidence="3" key="1">
    <citation type="journal article" date="2017" name="Genome Biol.">
        <title>Comparative genomics reveals high biological diversity and specific adaptations in the industrially and medically important fungal genus Aspergillus.</title>
        <authorList>
            <person name="de Vries R.P."/>
            <person name="Riley R."/>
            <person name="Wiebenga A."/>
            <person name="Aguilar-Osorio G."/>
            <person name="Amillis S."/>
            <person name="Uchima C.A."/>
            <person name="Anderluh G."/>
            <person name="Asadollahi M."/>
            <person name="Askin M."/>
            <person name="Barry K."/>
            <person name="Battaglia E."/>
            <person name="Bayram O."/>
            <person name="Benocci T."/>
            <person name="Braus-Stromeyer S.A."/>
            <person name="Caldana C."/>
            <person name="Canovas D."/>
            <person name="Cerqueira G.C."/>
            <person name="Chen F."/>
            <person name="Chen W."/>
            <person name="Choi C."/>
            <person name="Clum A."/>
            <person name="Dos Santos R.A."/>
            <person name="Damasio A.R."/>
            <person name="Diallinas G."/>
            <person name="Emri T."/>
            <person name="Fekete E."/>
            <person name="Flipphi M."/>
            <person name="Freyberg S."/>
            <person name="Gallo A."/>
            <person name="Gournas C."/>
            <person name="Habgood R."/>
            <person name="Hainaut M."/>
            <person name="Harispe M.L."/>
            <person name="Henrissat B."/>
            <person name="Hilden K.S."/>
            <person name="Hope R."/>
            <person name="Hossain A."/>
            <person name="Karabika E."/>
            <person name="Karaffa L."/>
            <person name="Karanyi Z."/>
            <person name="Krasevec N."/>
            <person name="Kuo A."/>
            <person name="Kusch H."/>
            <person name="LaButti K."/>
            <person name="Lagendijk E.L."/>
            <person name="Lapidus A."/>
            <person name="Levasseur A."/>
            <person name="Lindquist E."/>
            <person name="Lipzen A."/>
            <person name="Logrieco A.F."/>
            <person name="MacCabe A."/>
            <person name="Maekelae M.R."/>
            <person name="Malavazi I."/>
            <person name="Melin P."/>
            <person name="Meyer V."/>
            <person name="Mielnichuk N."/>
            <person name="Miskei M."/>
            <person name="Molnar A.P."/>
            <person name="Mule G."/>
            <person name="Ngan C.Y."/>
            <person name="Orejas M."/>
            <person name="Orosz E."/>
            <person name="Ouedraogo J.P."/>
            <person name="Overkamp K.M."/>
            <person name="Park H.-S."/>
            <person name="Perrone G."/>
            <person name="Piumi F."/>
            <person name="Punt P.J."/>
            <person name="Ram A.F."/>
            <person name="Ramon A."/>
            <person name="Rauscher S."/>
            <person name="Record E."/>
            <person name="Riano-Pachon D.M."/>
            <person name="Robert V."/>
            <person name="Roehrig J."/>
            <person name="Ruller R."/>
            <person name="Salamov A."/>
            <person name="Salih N.S."/>
            <person name="Samson R.A."/>
            <person name="Sandor E."/>
            <person name="Sanguinetti M."/>
            <person name="Schuetze T."/>
            <person name="Sepcic K."/>
            <person name="Shelest E."/>
            <person name="Sherlock G."/>
            <person name="Sophianopoulou V."/>
            <person name="Squina F.M."/>
            <person name="Sun H."/>
            <person name="Susca A."/>
            <person name="Todd R.B."/>
            <person name="Tsang A."/>
            <person name="Unkles S.E."/>
            <person name="van de Wiele N."/>
            <person name="van Rossen-Uffink D."/>
            <person name="Oliveira J.V."/>
            <person name="Vesth T.C."/>
            <person name="Visser J."/>
            <person name="Yu J.-H."/>
            <person name="Zhou M."/>
            <person name="Andersen M.R."/>
            <person name="Archer D.B."/>
            <person name="Baker S.E."/>
            <person name="Benoit I."/>
            <person name="Brakhage A.A."/>
            <person name="Braus G.H."/>
            <person name="Fischer R."/>
            <person name="Frisvad J.C."/>
            <person name="Goldman G.H."/>
            <person name="Houbraken J."/>
            <person name="Oakley B."/>
            <person name="Pocsi I."/>
            <person name="Scazzocchio C."/>
            <person name="Seiboth B."/>
            <person name="vanKuyk P.A."/>
            <person name="Wortman J."/>
            <person name="Dyer P.S."/>
            <person name="Grigoriev I.V."/>
        </authorList>
    </citation>
    <scope>NUCLEOTIDE SEQUENCE [LARGE SCALE GENOMIC DNA]</scope>
    <source>
        <strain evidence="3">CBS 593.65</strain>
    </source>
</reference>
<proteinExistence type="predicted"/>
<evidence type="ECO:0000313" key="2">
    <source>
        <dbReference type="EMBL" id="OJJ52581.1"/>
    </source>
</evidence>
<keyword evidence="1" id="KW-0472">Membrane</keyword>
<dbReference type="Proteomes" id="UP000184356">
    <property type="component" value="Unassembled WGS sequence"/>
</dbReference>
<feature type="transmembrane region" description="Helical" evidence="1">
    <location>
        <begin position="134"/>
        <end position="155"/>
    </location>
</feature>
<dbReference type="GeneID" id="63765359"/>
<name>A0A1L9SZT4_9EURO</name>
<keyword evidence="3" id="KW-1185">Reference proteome</keyword>
<keyword evidence="1" id="KW-0812">Transmembrane</keyword>
<accession>A0A1L9SZT4</accession>
<organism evidence="2 3">
    <name type="scientific">Aspergillus sydowii CBS 593.65</name>
    <dbReference type="NCBI Taxonomy" id="1036612"/>
    <lineage>
        <taxon>Eukaryota</taxon>
        <taxon>Fungi</taxon>
        <taxon>Dikarya</taxon>
        <taxon>Ascomycota</taxon>
        <taxon>Pezizomycotina</taxon>
        <taxon>Eurotiomycetes</taxon>
        <taxon>Eurotiomycetidae</taxon>
        <taxon>Eurotiales</taxon>
        <taxon>Aspergillaceae</taxon>
        <taxon>Aspergillus</taxon>
        <taxon>Aspergillus subgen. Nidulantes</taxon>
    </lineage>
</organism>
<dbReference type="AlphaFoldDB" id="A0A1L9SZT4"/>
<keyword evidence="1" id="KW-1133">Transmembrane helix</keyword>
<protein>
    <submittedName>
        <fullName evidence="2">Uncharacterized protein</fullName>
    </submittedName>
</protein>
<dbReference type="VEuPathDB" id="FungiDB:ASPSYDRAFT_568848"/>
<dbReference type="EMBL" id="KV878600">
    <property type="protein sequence ID" value="OJJ52581.1"/>
    <property type="molecule type" value="Genomic_DNA"/>
</dbReference>
<sequence length="175" mass="20291">MTRSSTIQTFKNKHGIVKTNKERSEDPTRWTSRRVYKISAVEEARKPILIDRQGQRGMDSDLEVIPAMGITSNKQIRSAGINLFCFLILMRKSNRIIQIKKLKKTYLLFCWFLALWVRRRDAPGAVDLERNAPFLFLFLFFFFFSLSFWLIRLFLPVSQSSGSSGAPNDRGLAYS</sequence>